<dbReference type="GO" id="GO:0015074">
    <property type="term" value="P:DNA integration"/>
    <property type="evidence" value="ECO:0007669"/>
    <property type="project" value="InterPro"/>
</dbReference>
<dbReference type="PANTHER" id="PTHR11439">
    <property type="entry name" value="GAG-POL-RELATED RETROTRANSPOSON"/>
    <property type="match status" value="1"/>
</dbReference>
<evidence type="ECO:0000259" key="2">
    <source>
        <dbReference type="PROSITE" id="PS50994"/>
    </source>
</evidence>
<organism evidence="3 4">
    <name type="scientific">Prunus dulcis</name>
    <name type="common">Almond</name>
    <name type="synonym">Amygdalus dulcis</name>
    <dbReference type="NCBI Taxonomy" id="3755"/>
    <lineage>
        <taxon>Eukaryota</taxon>
        <taxon>Viridiplantae</taxon>
        <taxon>Streptophyta</taxon>
        <taxon>Embryophyta</taxon>
        <taxon>Tracheophyta</taxon>
        <taxon>Spermatophyta</taxon>
        <taxon>Magnoliopsida</taxon>
        <taxon>eudicotyledons</taxon>
        <taxon>Gunneridae</taxon>
        <taxon>Pentapetalae</taxon>
        <taxon>rosids</taxon>
        <taxon>fabids</taxon>
        <taxon>Rosales</taxon>
        <taxon>Rosaceae</taxon>
        <taxon>Amygdaloideae</taxon>
        <taxon>Amygdaleae</taxon>
        <taxon>Prunus</taxon>
    </lineage>
</organism>
<dbReference type="InterPro" id="IPR057670">
    <property type="entry name" value="SH3_retrovirus"/>
</dbReference>
<keyword evidence="4" id="KW-1185">Reference proteome</keyword>
<protein>
    <recommendedName>
        <fullName evidence="2">Integrase catalytic domain-containing protein</fullName>
    </recommendedName>
</protein>
<dbReference type="InterPro" id="IPR013103">
    <property type="entry name" value="RVT_2"/>
</dbReference>
<dbReference type="Pfam" id="PF00665">
    <property type="entry name" value="rve"/>
    <property type="match status" value="1"/>
</dbReference>
<feature type="compositionally biased region" description="Polar residues" evidence="1">
    <location>
        <begin position="1140"/>
        <end position="1176"/>
    </location>
</feature>
<dbReference type="PANTHER" id="PTHR11439:SF524">
    <property type="entry name" value="RNA-DIRECTED DNA POLYMERASE, PROTEIN KINASE RLK-PELLE-DLSV FAMILY"/>
    <property type="match status" value="1"/>
</dbReference>
<sequence>MTANTTSLPNAQPYTGTDQIIVGNGNMLTITHVGNTTLPGLRKSLHLNEVLCVPAIRKNLLSIRRFCCDNDCFFELDANGFRVKDNKTETVLLTGYSSDGLYHIQTAPHIARQIAYYGQRTTQEVWHARLGHPSHSVLTTLLNKYHLPLDGTIIPNKPCHICPLGKSCRLPFEYRQSHAQFPFALLHLDLWGPAPISSNFGYRYYLSMVDDHTRFTWLYPLAKKSDVLHTFIHFKKMVENRFSSSIKQLQIDGGGEFTSKLFLTFLRDHGISHQISCPYTPQQNGVVERKHRHIVAMGLCLLAQSRLPHNFWVEAFSTAVFLINRLPTPQLGHLSPYEKLLQRPPDYTSLKSFGCTCFPHMVPYNKHKLSFKSVPCVFIGYDDHYKGYRCLDPISGRVYISRNVTFDETTFSYRQPQIAPDAQPTSDAHSDLGPNSFSHRISTSTGPPQSDPIPLASPQINPSPSPAHNDPIRSPYAPADPVPSSPSPNSLPSPLVSLPSSHPTNPAISPLPTLFPTDSTSIPDTANTSPPPTPPSSPIPHTTTSSPASTPPSSPLDPSLFPNSPDTPNHPQHFKSLKSIVPFGPVTKPLYSPTHPHPLPHGLSATCSDPKSIEPTSFTQASKYSHWKDAMKDEYDALMKNQTWSLVPATSRMNVVGCKWVFKVKRKADGSVDRYKARLVAKGFNQQEGFDYEETFSPVVKPATIRTILSLALSYNWSLQQLDVRNAFLNGYLQEEVYMKQAPGFHDPSRPQAVCRLHKALYGLKQAPRAWFQRLSTFLLAQGFVHSHSDASLFIHLSSSCTMYVLVYVDDIIVTGSDPQSVHQLLDQLCSTFDSRRMGELNFFLGMEITRFPDRLFLSQTRYAIDLLKRFNMTDCKPCPTPLPSDTRLSCLDGDPLSDPSTYRSMVGGLQYLTLSRPDISFAVNQVCQFMHNPRSSHLQVVKRIFRYIKGTVAQGLVFHESTDFTLRSFSDADWAGSVDDRRSTTGACIFFGPNLLTWTAKKQSTVSRSSTEAEYRALAHTAAEIRWFGFLFRELGIPLRSAPCIYVDNLSAIYMAVNPIFHARTRHLEIDYHFVRELVARKALHTFYVPSSHQIADIFTKGLSRDRFSVLKSKLNLRLAPLRLRGGKENITPADPVQSAPTDSIPSISPMQSADPNPSALEDSSSQAQRSVSQI</sequence>
<dbReference type="PROSITE" id="PS50994">
    <property type="entry name" value="INTEGRASE"/>
    <property type="match status" value="1"/>
</dbReference>
<dbReference type="CDD" id="cd09272">
    <property type="entry name" value="RNase_HI_RT_Ty1"/>
    <property type="match status" value="1"/>
</dbReference>
<dbReference type="Gene3D" id="3.30.420.10">
    <property type="entry name" value="Ribonuclease H-like superfamily/Ribonuclease H"/>
    <property type="match status" value="1"/>
</dbReference>
<comment type="caution">
    <text evidence="3">The sequence shown here is derived from an EMBL/GenBank/DDBJ whole genome shotgun (WGS) entry which is preliminary data.</text>
</comment>
<dbReference type="GO" id="GO:0003676">
    <property type="term" value="F:nucleic acid binding"/>
    <property type="evidence" value="ECO:0007669"/>
    <property type="project" value="InterPro"/>
</dbReference>
<dbReference type="InterPro" id="IPR036397">
    <property type="entry name" value="RNaseH_sf"/>
</dbReference>
<feature type="region of interest" description="Disordered" evidence="1">
    <location>
        <begin position="415"/>
        <end position="575"/>
    </location>
</feature>
<proteinExistence type="predicted"/>
<gene>
    <name evidence="3" type="ORF">L3X38_011587</name>
</gene>
<feature type="compositionally biased region" description="Pro residues" evidence="1">
    <location>
        <begin position="478"/>
        <end position="491"/>
    </location>
</feature>
<dbReference type="InterPro" id="IPR001584">
    <property type="entry name" value="Integrase_cat-core"/>
</dbReference>
<dbReference type="Pfam" id="PF07727">
    <property type="entry name" value="RVT_2"/>
    <property type="match status" value="1"/>
</dbReference>
<feature type="compositionally biased region" description="Polar residues" evidence="1">
    <location>
        <begin position="423"/>
        <end position="448"/>
    </location>
</feature>
<dbReference type="SUPFAM" id="SSF53098">
    <property type="entry name" value="Ribonuclease H-like"/>
    <property type="match status" value="1"/>
</dbReference>
<feature type="compositionally biased region" description="Pro residues" evidence="1">
    <location>
        <begin position="529"/>
        <end position="538"/>
    </location>
</feature>
<feature type="region of interest" description="Disordered" evidence="1">
    <location>
        <begin position="1130"/>
        <end position="1176"/>
    </location>
</feature>
<feature type="domain" description="Integrase catalytic" evidence="2">
    <location>
        <begin position="178"/>
        <end position="344"/>
    </location>
</feature>
<dbReference type="Pfam" id="PF25597">
    <property type="entry name" value="SH3_retrovirus"/>
    <property type="match status" value="1"/>
</dbReference>
<evidence type="ECO:0000313" key="4">
    <source>
        <dbReference type="Proteomes" id="UP001054821"/>
    </source>
</evidence>
<evidence type="ECO:0000256" key="1">
    <source>
        <dbReference type="SAM" id="MobiDB-lite"/>
    </source>
</evidence>
<feature type="compositionally biased region" description="Low complexity" evidence="1">
    <location>
        <begin position="539"/>
        <end position="548"/>
    </location>
</feature>
<dbReference type="InterPro" id="IPR043502">
    <property type="entry name" value="DNA/RNA_pol_sf"/>
</dbReference>
<dbReference type="EMBL" id="JAJFAZ020000002">
    <property type="protein sequence ID" value="KAI5343711.1"/>
    <property type="molecule type" value="Genomic_DNA"/>
</dbReference>
<reference evidence="3 4" key="1">
    <citation type="journal article" date="2022" name="G3 (Bethesda)">
        <title>Whole-genome sequence and methylome profiling of the almond [Prunus dulcis (Mill.) D.A. Webb] cultivar 'Nonpareil'.</title>
        <authorList>
            <person name="D'Amico-Willman K.M."/>
            <person name="Ouma W.Z."/>
            <person name="Meulia T."/>
            <person name="Sideli G.M."/>
            <person name="Gradziel T.M."/>
            <person name="Fresnedo-Ramirez J."/>
        </authorList>
    </citation>
    <scope>NUCLEOTIDE SEQUENCE [LARGE SCALE GENOMIC DNA]</scope>
    <source>
        <strain evidence="3">Clone GOH B32 T37-40</strain>
    </source>
</reference>
<dbReference type="Pfam" id="PF13976">
    <property type="entry name" value="gag_pre-integrs"/>
    <property type="match status" value="1"/>
</dbReference>
<dbReference type="Proteomes" id="UP001054821">
    <property type="component" value="Chromosome 2"/>
</dbReference>
<feature type="compositionally biased region" description="Low complexity" evidence="1">
    <location>
        <begin position="492"/>
        <end position="501"/>
    </location>
</feature>
<dbReference type="InterPro" id="IPR012337">
    <property type="entry name" value="RNaseH-like_sf"/>
</dbReference>
<name>A0AAD4WK58_PRUDU</name>
<accession>A0AAD4WK58</accession>
<dbReference type="SUPFAM" id="SSF56672">
    <property type="entry name" value="DNA/RNA polymerases"/>
    <property type="match status" value="1"/>
</dbReference>
<dbReference type="AlphaFoldDB" id="A0AAD4WK58"/>
<evidence type="ECO:0000313" key="3">
    <source>
        <dbReference type="EMBL" id="KAI5343711.1"/>
    </source>
</evidence>
<dbReference type="InterPro" id="IPR025724">
    <property type="entry name" value="GAG-pre-integrase_dom"/>
</dbReference>